<dbReference type="InterPro" id="IPR001387">
    <property type="entry name" value="Cro/C1-type_HTH"/>
</dbReference>
<dbReference type="RefSeq" id="WP_280302097.1">
    <property type="nucleotide sequence ID" value="NZ_JBIAMX010000025.1"/>
</dbReference>
<comment type="caution">
    <text evidence="1">The sequence shown here is derived from an EMBL/GenBank/DDBJ whole genome shotgun (WGS) entry which is preliminary data.</text>
</comment>
<keyword evidence="2" id="KW-1185">Reference proteome</keyword>
<evidence type="ECO:0000313" key="2">
    <source>
        <dbReference type="Proteomes" id="UP001601444"/>
    </source>
</evidence>
<dbReference type="SUPFAM" id="SSF48452">
    <property type="entry name" value="TPR-like"/>
    <property type="match status" value="1"/>
</dbReference>
<organism evidence="1 2">
    <name type="scientific">Nocardia thailandica</name>
    <dbReference type="NCBI Taxonomy" id="257275"/>
    <lineage>
        <taxon>Bacteria</taxon>
        <taxon>Bacillati</taxon>
        <taxon>Actinomycetota</taxon>
        <taxon>Actinomycetes</taxon>
        <taxon>Mycobacteriales</taxon>
        <taxon>Nocardiaceae</taxon>
        <taxon>Nocardia</taxon>
    </lineage>
</organism>
<sequence length="468" mass="51424">MSPQRSEIAPEIWESPQMRRALAARDLKVVFDLLQRAGIGQRQIARMTGLHQSEVYEVIRKGRRIQAWDVLVRIADGMGISRGYMGLAFDDPLAHRLDQAAAACTADPTEREQIKQLLSHAANVTMGTDEGTAAIWWQPLDADAEPAPAPNSIGQTDIDRMTSLTAAMRTLDYQFGGGACRDAIAAQVRWSQQLLNSDGSERTHQQLRSALADMHNLAAWTSFDLGLYRSARKHFQRAHTIAHKVGDHSLAANVLYRAGRLHLHRGGEASHHNRPDPEMYRVALKFFQLGQLEAQNAGCPLTVAMLCANEAWAYALLDDRAQMQRSLGRAEDEFTRSTPDNVQAWIQFFGEADLNASFGVALTAQPSPTSADIQAGIAHLTRAISMRGPEMTRSRCFESTALGCAYLRVGATELGLQAGRQAVAAASTVRSVRTIHRLKPLHDLALEAAPEPGLQDLARSIRTLQESV</sequence>
<protein>
    <submittedName>
        <fullName evidence="1">Helix-turn-helix domain-containing protein</fullName>
    </submittedName>
</protein>
<gene>
    <name evidence="1" type="ORF">ACFYTF_28120</name>
</gene>
<dbReference type="SUPFAM" id="SSF47413">
    <property type="entry name" value="lambda repressor-like DNA-binding domains"/>
    <property type="match status" value="1"/>
</dbReference>
<dbReference type="InterPro" id="IPR010982">
    <property type="entry name" value="Lambda_DNA-bd_dom_sf"/>
</dbReference>
<proteinExistence type="predicted"/>
<dbReference type="InterPro" id="IPR011990">
    <property type="entry name" value="TPR-like_helical_dom_sf"/>
</dbReference>
<dbReference type="Proteomes" id="UP001601444">
    <property type="component" value="Unassembled WGS sequence"/>
</dbReference>
<evidence type="ECO:0000313" key="1">
    <source>
        <dbReference type="EMBL" id="MFF0546708.1"/>
    </source>
</evidence>
<dbReference type="EMBL" id="JBIAMX010000025">
    <property type="protein sequence ID" value="MFF0546708.1"/>
    <property type="molecule type" value="Genomic_DNA"/>
</dbReference>
<dbReference type="CDD" id="cd00093">
    <property type="entry name" value="HTH_XRE"/>
    <property type="match status" value="1"/>
</dbReference>
<name>A0ABW6PWA3_9NOCA</name>
<reference evidence="1 2" key="1">
    <citation type="submission" date="2024-10" db="EMBL/GenBank/DDBJ databases">
        <title>The Natural Products Discovery Center: Release of the First 8490 Sequenced Strains for Exploring Actinobacteria Biosynthetic Diversity.</title>
        <authorList>
            <person name="Kalkreuter E."/>
            <person name="Kautsar S.A."/>
            <person name="Yang D."/>
            <person name="Bader C.D."/>
            <person name="Teijaro C.N."/>
            <person name="Fluegel L."/>
            <person name="Davis C.M."/>
            <person name="Simpson J.R."/>
            <person name="Lauterbach L."/>
            <person name="Steele A.D."/>
            <person name="Gui C."/>
            <person name="Meng S."/>
            <person name="Li G."/>
            <person name="Viehrig K."/>
            <person name="Ye F."/>
            <person name="Su P."/>
            <person name="Kiefer A.F."/>
            <person name="Nichols A."/>
            <person name="Cepeda A.J."/>
            <person name="Yan W."/>
            <person name="Fan B."/>
            <person name="Jiang Y."/>
            <person name="Adhikari A."/>
            <person name="Zheng C.-J."/>
            <person name="Schuster L."/>
            <person name="Cowan T.M."/>
            <person name="Smanski M.J."/>
            <person name="Chevrette M.G."/>
            <person name="De Carvalho L.P.S."/>
            <person name="Shen B."/>
        </authorList>
    </citation>
    <scope>NUCLEOTIDE SEQUENCE [LARGE SCALE GENOMIC DNA]</scope>
    <source>
        <strain evidence="1 2">NPDC004045</strain>
    </source>
</reference>
<accession>A0ABW6PWA3</accession>
<dbReference type="Gene3D" id="1.25.40.10">
    <property type="entry name" value="Tetratricopeptide repeat domain"/>
    <property type="match status" value="1"/>
</dbReference>